<dbReference type="KEGG" id="sfu:Sfum_0950"/>
<dbReference type="Proteomes" id="UP000001784">
    <property type="component" value="Chromosome"/>
</dbReference>
<dbReference type="RefSeq" id="WP_011697817.1">
    <property type="nucleotide sequence ID" value="NC_008554.1"/>
</dbReference>
<name>A0LGU4_SYNFM</name>
<keyword evidence="2" id="KW-1185">Reference proteome</keyword>
<dbReference type="Gene3D" id="2.40.10.220">
    <property type="entry name" value="predicted glycosyltransferase like domains"/>
    <property type="match status" value="1"/>
</dbReference>
<proteinExistence type="predicted"/>
<sequence>MRSEEQPSTNNLSSVMEKRRCKRFRIRDNIYLTFCSGLYRLGRIMDISKTGISFEYLALEEHCRVDRVEIDIFSNSRGLYISRILCRVVYDIRCNDYQSLIGLENRRCGLEFARLSEEQMSGLMPVINEFR</sequence>
<reference evidence="1 2" key="1">
    <citation type="submission" date="2006-10" db="EMBL/GenBank/DDBJ databases">
        <title>Complete sequence of Syntrophobacter fumaroxidans MPOB.</title>
        <authorList>
            <consortium name="US DOE Joint Genome Institute"/>
            <person name="Copeland A."/>
            <person name="Lucas S."/>
            <person name="Lapidus A."/>
            <person name="Barry K."/>
            <person name="Detter J.C."/>
            <person name="Glavina del Rio T."/>
            <person name="Hammon N."/>
            <person name="Israni S."/>
            <person name="Pitluck S."/>
            <person name="Goltsman E.G."/>
            <person name="Martinez M."/>
            <person name="Schmutz J."/>
            <person name="Larimer F."/>
            <person name="Land M."/>
            <person name="Hauser L."/>
            <person name="Kyrpides N."/>
            <person name="Kim E."/>
            <person name="Boone D.R."/>
            <person name="Brockman F."/>
            <person name="Culley D."/>
            <person name="Ferry J."/>
            <person name="Gunsalus R."/>
            <person name="McInerney M.J."/>
            <person name="Morrison M."/>
            <person name="Plugge C."/>
            <person name="Rohlin L."/>
            <person name="Scholten J."/>
            <person name="Sieber J."/>
            <person name="Stams A.J.M."/>
            <person name="Worm P."/>
            <person name="Henstra A.M."/>
            <person name="Richardson P."/>
        </authorList>
    </citation>
    <scope>NUCLEOTIDE SEQUENCE [LARGE SCALE GENOMIC DNA]</scope>
    <source>
        <strain evidence="2">DSM 10017 / MPOB</strain>
    </source>
</reference>
<organism evidence="1 2">
    <name type="scientific">Syntrophobacter fumaroxidans (strain DSM 10017 / MPOB)</name>
    <dbReference type="NCBI Taxonomy" id="335543"/>
    <lineage>
        <taxon>Bacteria</taxon>
        <taxon>Pseudomonadati</taxon>
        <taxon>Thermodesulfobacteriota</taxon>
        <taxon>Syntrophobacteria</taxon>
        <taxon>Syntrophobacterales</taxon>
        <taxon>Syntrophobacteraceae</taxon>
        <taxon>Syntrophobacter</taxon>
    </lineage>
</organism>
<dbReference type="InParanoid" id="A0LGU4"/>
<evidence type="ECO:0000313" key="2">
    <source>
        <dbReference type="Proteomes" id="UP000001784"/>
    </source>
</evidence>
<dbReference type="eggNOG" id="COG5581">
    <property type="taxonomic scope" value="Bacteria"/>
</dbReference>
<dbReference type="HOGENOM" id="CLU_148729_0_0_7"/>
<gene>
    <name evidence="1" type="ordered locus">Sfum_0950</name>
</gene>
<dbReference type="AlphaFoldDB" id="A0LGU4"/>
<dbReference type="OrthoDB" id="5418625at2"/>
<protein>
    <submittedName>
        <fullName evidence="1">Type IV pilus assembly PilZ</fullName>
    </submittedName>
</protein>
<evidence type="ECO:0000313" key="1">
    <source>
        <dbReference type="EMBL" id="ABK16646.1"/>
    </source>
</evidence>
<dbReference type="STRING" id="335543.Sfum_0950"/>
<accession>A0LGU4</accession>
<dbReference type="SUPFAM" id="SSF141371">
    <property type="entry name" value="PilZ domain-like"/>
    <property type="match status" value="1"/>
</dbReference>
<dbReference type="EMBL" id="CP000478">
    <property type="protein sequence ID" value="ABK16646.1"/>
    <property type="molecule type" value="Genomic_DNA"/>
</dbReference>